<evidence type="ECO:0000313" key="5">
    <source>
        <dbReference type="Proteomes" id="UP000006201"/>
    </source>
</evidence>
<sequence length="150" mass="17076">MIIQRAYLPDISELAILFDQYRQFYLQPSDHNLAKAFLTERIAANESVIFVAKEDDNKICGFVQLYPSFSSISAKRSWILNDLFVLESCRGKGVGKALLDKAKAMAIETAATSLTLETHHTNTEAQKLYLSLGYKLEDQFKSYYLKLTDH</sequence>
<keyword evidence="1 4" id="KW-0808">Transferase</keyword>
<keyword evidence="5" id="KW-1185">Reference proteome</keyword>
<dbReference type="Proteomes" id="UP000006201">
    <property type="component" value="Unassembled WGS sequence"/>
</dbReference>
<proteinExistence type="predicted"/>
<dbReference type="eggNOG" id="COG0456">
    <property type="taxonomic scope" value="Bacteria"/>
</dbReference>
<dbReference type="CDD" id="cd04301">
    <property type="entry name" value="NAT_SF"/>
    <property type="match status" value="1"/>
</dbReference>
<dbReference type="PROSITE" id="PS51186">
    <property type="entry name" value="GNAT"/>
    <property type="match status" value="1"/>
</dbReference>
<dbReference type="InterPro" id="IPR050832">
    <property type="entry name" value="Bact_Acetyltransf"/>
</dbReference>
<dbReference type="RefSeq" id="WP_009839124.1">
    <property type="nucleotide sequence ID" value="NZ_AAOH01000008.1"/>
</dbReference>
<evidence type="ECO:0000313" key="4">
    <source>
        <dbReference type="EMBL" id="EAR26881.1"/>
    </source>
</evidence>
<dbReference type="EMBL" id="AAOH01000008">
    <property type="protein sequence ID" value="EAR26881.1"/>
    <property type="molecule type" value="Genomic_DNA"/>
</dbReference>
<dbReference type="AlphaFoldDB" id="A4CE69"/>
<dbReference type="HOGENOM" id="CLU_013985_34_9_6"/>
<organism evidence="4 5">
    <name type="scientific">Pseudoalteromonas tunicata D2</name>
    <dbReference type="NCBI Taxonomy" id="87626"/>
    <lineage>
        <taxon>Bacteria</taxon>
        <taxon>Pseudomonadati</taxon>
        <taxon>Pseudomonadota</taxon>
        <taxon>Gammaproteobacteria</taxon>
        <taxon>Alteromonadales</taxon>
        <taxon>Pseudoalteromonadaceae</taxon>
        <taxon>Pseudoalteromonas</taxon>
    </lineage>
</organism>
<evidence type="ECO:0000259" key="3">
    <source>
        <dbReference type="PROSITE" id="PS51186"/>
    </source>
</evidence>
<dbReference type="GO" id="GO:0016747">
    <property type="term" value="F:acyltransferase activity, transferring groups other than amino-acyl groups"/>
    <property type="evidence" value="ECO:0007669"/>
    <property type="project" value="InterPro"/>
</dbReference>
<dbReference type="PANTHER" id="PTHR43877:SF2">
    <property type="entry name" value="AMINOALKYLPHOSPHONATE N-ACETYLTRANSFERASE-RELATED"/>
    <property type="match status" value="1"/>
</dbReference>
<dbReference type="SUPFAM" id="SSF55729">
    <property type="entry name" value="Acyl-CoA N-acyltransferases (Nat)"/>
    <property type="match status" value="1"/>
</dbReference>
<dbReference type="Gene3D" id="3.40.630.30">
    <property type="match status" value="1"/>
</dbReference>
<dbReference type="InterPro" id="IPR000182">
    <property type="entry name" value="GNAT_dom"/>
</dbReference>
<dbReference type="Pfam" id="PF00583">
    <property type="entry name" value="Acetyltransf_1"/>
    <property type="match status" value="1"/>
</dbReference>
<evidence type="ECO:0000256" key="2">
    <source>
        <dbReference type="ARBA" id="ARBA00023315"/>
    </source>
</evidence>
<gene>
    <name evidence="4" type="ORF">PTD2_09883</name>
</gene>
<reference evidence="4 5" key="1">
    <citation type="submission" date="2006-02" db="EMBL/GenBank/DDBJ databases">
        <authorList>
            <person name="Moran M.A."/>
            <person name="Kjelleberg S."/>
            <person name="Egan S."/>
            <person name="Saunders N."/>
            <person name="Thomas T."/>
            <person name="Ferriera S."/>
            <person name="Johnson J."/>
            <person name="Kravitz S."/>
            <person name="Halpern A."/>
            <person name="Remington K."/>
            <person name="Beeson K."/>
            <person name="Tran B."/>
            <person name="Rogers Y.-H."/>
            <person name="Friedman R."/>
            <person name="Venter J.C."/>
        </authorList>
    </citation>
    <scope>NUCLEOTIDE SEQUENCE [LARGE SCALE GENOMIC DNA]</scope>
    <source>
        <strain evidence="4 5">D2</strain>
    </source>
</reference>
<accession>A4CE69</accession>
<evidence type="ECO:0000256" key="1">
    <source>
        <dbReference type="ARBA" id="ARBA00022679"/>
    </source>
</evidence>
<dbReference type="InterPro" id="IPR016181">
    <property type="entry name" value="Acyl_CoA_acyltransferase"/>
</dbReference>
<protein>
    <submittedName>
        <fullName evidence="4">Acetyltransferase</fullName>
    </submittedName>
</protein>
<name>A4CE69_9GAMM</name>
<dbReference type="PANTHER" id="PTHR43877">
    <property type="entry name" value="AMINOALKYLPHOSPHONATE N-ACETYLTRANSFERASE-RELATED-RELATED"/>
    <property type="match status" value="1"/>
</dbReference>
<feature type="domain" description="N-acetyltransferase" evidence="3">
    <location>
        <begin position="9"/>
        <end position="150"/>
    </location>
</feature>
<keyword evidence="2" id="KW-0012">Acyltransferase</keyword>
<comment type="caution">
    <text evidence="4">The sequence shown here is derived from an EMBL/GenBank/DDBJ whole genome shotgun (WGS) entry which is preliminary data.</text>
</comment>
<dbReference type="OrthoDB" id="9792929at2"/>